<gene>
    <name evidence="3 4" type="primary">LOC105902398</name>
</gene>
<keyword evidence="2" id="KW-1185">Reference proteome</keyword>
<evidence type="ECO:0000313" key="4">
    <source>
        <dbReference type="RefSeq" id="XP_031427778.1"/>
    </source>
</evidence>
<dbReference type="InterPro" id="IPR006461">
    <property type="entry name" value="PLAC_motif_containing"/>
</dbReference>
<sequence length="133" mass="14953">MTSKLVIQQPARVMDSRVSDQWGSGICDCCEDVSQCCFGFWCCPCFACIITRDYGQGLCLPLLDAFCIIPPINLAMRVSMRHRYGITDTICHDCLYASCCTGCSWCQMAKEMKRRAIPITLISSTPRHLDTHL</sequence>
<dbReference type="PANTHER" id="PTHR15907">
    <property type="entry name" value="DUF614 FAMILY PROTEIN-RELATED"/>
    <property type="match status" value="1"/>
</dbReference>
<accession>A0A6P8FWC9</accession>
<dbReference type="GeneID" id="105902398"/>
<protein>
    <submittedName>
        <fullName evidence="3 4">Cornifelin homolog B-like isoform X1</fullName>
    </submittedName>
</protein>
<evidence type="ECO:0000313" key="2">
    <source>
        <dbReference type="Proteomes" id="UP000515152"/>
    </source>
</evidence>
<organism evidence="2 3">
    <name type="scientific">Clupea harengus</name>
    <name type="common">Atlantic herring</name>
    <dbReference type="NCBI Taxonomy" id="7950"/>
    <lineage>
        <taxon>Eukaryota</taxon>
        <taxon>Metazoa</taxon>
        <taxon>Chordata</taxon>
        <taxon>Craniata</taxon>
        <taxon>Vertebrata</taxon>
        <taxon>Euteleostomi</taxon>
        <taxon>Actinopterygii</taxon>
        <taxon>Neopterygii</taxon>
        <taxon>Teleostei</taxon>
        <taxon>Clupei</taxon>
        <taxon>Clupeiformes</taxon>
        <taxon>Clupeoidei</taxon>
        <taxon>Clupeidae</taxon>
        <taxon>Clupea</taxon>
    </lineage>
</organism>
<dbReference type="AlphaFoldDB" id="A0A6P8FWC9"/>
<proteinExistence type="inferred from homology"/>
<dbReference type="GeneTree" id="ENSGT00940000163701"/>
<dbReference type="Pfam" id="PF04749">
    <property type="entry name" value="PLAC8"/>
    <property type="match status" value="1"/>
</dbReference>
<reference evidence="3 4" key="1">
    <citation type="submission" date="2025-04" db="UniProtKB">
        <authorList>
            <consortium name="RefSeq"/>
        </authorList>
    </citation>
    <scope>IDENTIFICATION</scope>
</reference>
<evidence type="ECO:0000256" key="1">
    <source>
        <dbReference type="ARBA" id="ARBA00009024"/>
    </source>
</evidence>
<comment type="similarity">
    <text evidence="1">Belongs to the cornifelin family.</text>
</comment>
<dbReference type="Proteomes" id="UP000515152">
    <property type="component" value="Chromosome 8"/>
</dbReference>
<evidence type="ECO:0000313" key="3">
    <source>
        <dbReference type="RefSeq" id="XP_031427776.1"/>
    </source>
</evidence>
<dbReference type="RefSeq" id="XP_031427778.1">
    <property type="nucleotide sequence ID" value="XM_031571918.2"/>
</dbReference>
<dbReference type="OrthoDB" id="1045822at2759"/>
<dbReference type="RefSeq" id="XP_031427776.1">
    <property type="nucleotide sequence ID" value="XM_031571916.2"/>
</dbReference>
<dbReference type="NCBIfam" id="TIGR01571">
    <property type="entry name" value="A_thal_Cys_rich"/>
    <property type="match status" value="1"/>
</dbReference>
<name>A0A6P8FWC9_CLUHA</name>